<reference evidence="3" key="1">
    <citation type="journal article" date="2019" name="Int. J. Syst. Evol. Microbiol.">
        <title>The Global Catalogue of Microorganisms (GCM) 10K type strain sequencing project: providing services to taxonomists for standard genome sequencing and annotation.</title>
        <authorList>
            <consortium name="The Broad Institute Genomics Platform"/>
            <consortium name="The Broad Institute Genome Sequencing Center for Infectious Disease"/>
            <person name="Wu L."/>
            <person name="Ma J."/>
        </authorList>
    </citation>
    <scope>NUCLEOTIDE SEQUENCE [LARGE SCALE GENOMIC DNA]</scope>
    <source>
        <strain evidence="3">CGMCC 1.12664</strain>
    </source>
</reference>
<dbReference type="RefSeq" id="WP_188477273.1">
    <property type="nucleotide sequence ID" value="NZ_BMFJ01000001.1"/>
</dbReference>
<accession>A0A917A6L7</accession>
<gene>
    <name evidence="2" type="ORF">GCM10011360_17560</name>
</gene>
<feature type="region of interest" description="Disordered" evidence="1">
    <location>
        <begin position="122"/>
        <end position="149"/>
    </location>
</feature>
<protein>
    <submittedName>
        <fullName evidence="2">Uncharacterized protein</fullName>
    </submittedName>
</protein>
<proteinExistence type="predicted"/>
<evidence type="ECO:0000256" key="1">
    <source>
        <dbReference type="SAM" id="MobiDB-lite"/>
    </source>
</evidence>
<dbReference type="EMBL" id="BMFJ01000001">
    <property type="protein sequence ID" value="GGE29975.1"/>
    <property type="molecule type" value="Genomic_DNA"/>
</dbReference>
<dbReference type="AlphaFoldDB" id="A0A917A6L7"/>
<dbReference type="Proteomes" id="UP000612855">
    <property type="component" value="Unassembled WGS sequence"/>
</dbReference>
<evidence type="ECO:0000313" key="2">
    <source>
        <dbReference type="EMBL" id="GGE29975.1"/>
    </source>
</evidence>
<organism evidence="2 3">
    <name type="scientific">Primorskyibacter flagellatus</name>
    <dbReference type="NCBI Taxonomy" id="1387277"/>
    <lineage>
        <taxon>Bacteria</taxon>
        <taxon>Pseudomonadati</taxon>
        <taxon>Pseudomonadota</taxon>
        <taxon>Alphaproteobacteria</taxon>
        <taxon>Rhodobacterales</taxon>
        <taxon>Roseobacteraceae</taxon>
        <taxon>Primorskyibacter</taxon>
    </lineage>
</organism>
<keyword evidence="3" id="KW-1185">Reference proteome</keyword>
<comment type="caution">
    <text evidence="2">The sequence shown here is derived from an EMBL/GenBank/DDBJ whole genome shotgun (WGS) entry which is preliminary data.</text>
</comment>
<feature type="compositionally biased region" description="Basic and acidic residues" evidence="1">
    <location>
        <begin position="122"/>
        <end position="131"/>
    </location>
</feature>
<evidence type="ECO:0000313" key="3">
    <source>
        <dbReference type="Proteomes" id="UP000612855"/>
    </source>
</evidence>
<sequence length="149" mass="16512">MLPVEIYFAFHRPARLADLRTGARITSVFGHVECFGYTVDDTWFFFDPGRLTTSLVITHLHDEVTDLMADVFQRSEEVISIEPVATFRLPLHMPMNCVTQCAALAGIRAFTPRGLRKKLLETRGARIHGTEGRPGGQEDTDAGAPSLPA</sequence>
<name>A0A917A6L7_9RHOB</name>